<sequence length="120" mass="14126">MSPVKELFLQTQALFEYVSQSFPKEADERDRFIATIDEQLQYREQHLAKIDAMNLSELEKKLGEELVKLNKRLNKRLEEVRAEIRANITEVQKKKENARKYESPYEGTQTDGIFFDSRGV</sequence>
<evidence type="ECO:0000256" key="3">
    <source>
        <dbReference type="ARBA" id="ARBA00022795"/>
    </source>
</evidence>
<dbReference type="EMBL" id="CP020814">
    <property type="protein sequence ID" value="ARK32077.1"/>
    <property type="molecule type" value="Genomic_DNA"/>
</dbReference>
<evidence type="ECO:0000256" key="6">
    <source>
        <dbReference type="ARBA" id="ARBA00093785"/>
    </source>
</evidence>
<dbReference type="STRING" id="199441.BkAM31D_20775"/>
<reference evidence="9 10" key="1">
    <citation type="submission" date="2017-04" db="EMBL/GenBank/DDBJ databases">
        <title>Bacillus krulwichiae AM31D Genome sequencing and assembly.</title>
        <authorList>
            <person name="Krulwich T.A."/>
            <person name="Anastor L."/>
            <person name="Ehrlich R."/>
            <person name="Ehrlich G.D."/>
            <person name="Janto B."/>
        </authorList>
    </citation>
    <scope>NUCLEOTIDE SEQUENCE [LARGE SCALE GENOMIC DNA]</scope>
    <source>
        <strain evidence="9 10">AM31D</strain>
    </source>
</reference>
<protein>
    <recommendedName>
        <fullName evidence="7">Flagellar protein FliT</fullName>
    </recommendedName>
</protein>
<keyword evidence="10" id="KW-1185">Reference proteome</keyword>
<feature type="coiled-coil region" evidence="8">
    <location>
        <begin position="63"/>
        <end position="101"/>
    </location>
</feature>
<organism evidence="9 10">
    <name type="scientific">Halalkalibacter krulwichiae</name>
    <dbReference type="NCBI Taxonomy" id="199441"/>
    <lineage>
        <taxon>Bacteria</taxon>
        <taxon>Bacillati</taxon>
        <taxon>Bacillota</taxon>
        <taxon>Bacilli</taxon>
        <taxon>Bacillales</taxon>
        <taxon>Bacillaceae</taxon>
        <taxon>Halalkalibacter</taxon>
    </lineage>
</organism>
<name>A0A1X9MF57_9BACI</name>
<keyword evidence="4" id="KW-0143">Chaperone</keyword>
<dbReference type="KEGG" id="bkw:BkAM31D_20775"/>
<keyword evidence="8" id="KW-0175">Coiled coil</keyword>
<dbReference type="RefSeq" id="WP_066160526.1">
    <property type="nucleotide sequence ID" value="NZ_CP020814.1"/>
</dbReference>
<comment type="subcellular location">
    <subcellularLocation>
        <location evidence="1">Cytoplasm</location>
        <location evidence="1">Cytosol</location>
    </subcellularLocation>
</comment>
<proteinExistence type="inferred from homology"/>
<dbReference type="InterPro" id="IPR008622">
    <property type="entry name" value="FliT"/>
</dbReference>
<comment type="function">
    <text evidence="5">May act as an export chaperone for the filament capping protein FliD.</text>
</comment>
<evidence type="ECO:0000256" key="5">
    <source>
        <dbReference type="ARBA" id="ARBA00093765"/>
    </source>
</evidence>
<keyword evidence="2" id="KW-0963">Cytoplasm</keyword>
<keyword evidence="3" id="KW-1005">Bacterial flagellum biogenesis</keyword>
<evidence type="ECO:0000256" key="7">
    <source>
        <dbReference type="ARBA" id="ARBA00093797"/>
    </source>
</evidence>
<evidence type="ECO:0000313" key="9">
    <source>
        <dbReference type="EMBL" id="ARK32077.1"/>
    </source>
</evidence>
<evidence type="ECO:0000256" key="4">
    <source>
        <dbReference type="ARBA" id="ARBA00023186"/>
    </source>
</evidence>
<evidence type="ECO:0000256" key="2">
    <source>
        <dbReference type="ARBA" id="ARBA00022490"/>
    </source>
</evidence>
<evidence type="ECO:0000256" key="8">
    <source>
        <dbReference type="SAM" id="Coils"/>
    </source>
</evidence>
<accession>A0A1X9MF57</accession>
<comment type="similarity">
    <text evidence="6">Belongs to the bacillales FliT family.</text>
</comment>
<evidence type="ECO:0000256" key="1">
    <source>
        <dbReference type="ARBA" id="ARBA00004514"/>
    </source>
</evidence>
<dbReference type="SUPFAM" id="SSF47162">
    <property type="entry name" value="Apolipoprotein"/>
    <property type="match status" value="1"/>
</dbReference>
<gene>
    <name evidence="9" type="ORF">BkAM31D_20775</name>
</gene>
<evidence type="ECO:0000313" key="10">
    <source>
        <dbReference type="Proteomes" id="UP000193006"/>
    </source>
</evidence>
<dbReference type="AlphaFoldDB" id="A0A1X9MF57"/>
<dbReference type="Proteomes" id="UP000193006">
    <property type="component" value="Chromosome"/>
</dbReference>
<dbReference type="Pfam" id="PF05400">
    <property type="entry name" value="FliT"/>
    <property type="match status" value="1"/>
</dbReference>